<gene>
    <name evidence="1" type="ORF">EDS130_LOCUS26199</name>
</gene>
<dbReference type="Proteomes" id="UP000663852">
    <property type="component" value="Unassembled WGS sequence"/>
</dbReference>
<accession>A0A814XI80</accession>
<dbReference type="AlphaFoldDB" id="A0A814XI80"/>
<reference evidence="1" key="1">
    <citation type="submission" date="2021-02" db="EMBL/GenBank/DDBJ databases">
        <authorList>
            <person name="Nowell W R."/>
        </authorList>
    </citation>
    <scope>NUCLEOTIDE SEQUENCE</scope>
</reference>
<organism evidence="1 2">
    <name type="scientific">Adineta ricciae</name>
    <name type="common">Rotifer</name>
    <dbReference type="NCBI Taxonomy" id="249248"/>
    <lineage>
        <taxon>Eukaryota</taxon>
        <taxon>Metazoa</taxon>
        <taxon>Spiralia</taxon>
        <taxon>Gnathifera</taxon>
        <taxon>Rotifera</taxon>
        <taxon>Eurotatoria</taxon>
        <taxon>Bdelloidea</taxon>
        <taxon>Adinetida</taxon>
        <taxon>Adinetidae</taxon>
        <taxon>Adineta</taxon>
    </lineage>
</organism>
<proteinExistence type="predicted"/>
<comment type="caution">
    <text evidence="1">The sequence shown here is derived from an EMBL/GenBank/DDBJ whole genome shotgun (WGS) entry which is preliminary data.</text>
</comment>
<name>A0A814XI80_ADIRI</name>
<dbReference type="EMBL" id="CAJNOJ010000158">
    <property type="protein sequence ID" value="CAF1216964.1"/>
    <property type="molecule type" value="Genomic_DNA"/>
</dbReference>
<sequence>MTKLVYNGYSANPTIETCNSCNCQDDGWIDSRHQIVLDRPMMFTENEGRCHPWGKSVSIRTASDTAYSVAKWFTGGDGKYQGEFDDHDEGLGNLESTITFDLSSFKLNQQYLFEILSISLRINSDVTAYNLEYKARFDLDYLMQQDTNINPILLAAQSLNREHAFINGNDIGIYWLIEAVCRSQPG</sequence>
<evidence type="ECO:0000313" key="1">
    <source>
        <dbReference type="EMBL" id="CAF1216964.1"/>
    </source>
</evidence>
<protein>
    <submittedName>
        <fullName evidence="1">Uncharacterized protein</fullName>
    </submittedName>
</protein>
<evidence type="ECO:0000313" key="2">
    <source>
        <dbReference type="Proteomes" id="UP000663852"/>
    </source>
</evidence>